<keyword evidence="2" id="KW-1185">Reference proteome</keyword>
<dbReference type="Proteomes" id="UP000076532">
    <property type="component" value="Unassembled WGS sequence"/>
</dbReference>
<accession>A0A166MCC3</accession>
<protein>
    <submittedName>
        <fullName evidence="1">Uncharacterized protein</fullName>
    </submittedName>
</protein>
<proteinExistence type="predicted"/>
<organism evidence="1 2">
    <name type="scientific">Athelia psychrophila</name>
    <dbReference type="NCBI Taxonomy" id="1759441"/>
    <lineage>
        <taxon>Eukaryota</taxon>
        <taxon>Fungi</taxon>
        <taxon>Dikarya</taxon>
        <taxon>Basidiomycota</taxon>
        <taxon>Agaricomycotina</taxon>
        <taxon>Agaricomycetes</taxon>
        <taxon>Agaricomycetidae</taxon>
        <taxon>Atheliales</taxon>
        <taxon>Atheliaceae</taxon>
        <taxon>Athelia</taxon>
    </lineage>
</organism>
<evidence type="ECO:0000313" key="1">
    <source>
        <dbReference type="EMBL" id="KZP23852.1"/>
    </source>
</evidence>
<dbReference type="AlphaFoldDB" id="A0A166MCC3"/>
<name>A0A166MCC3_9AGAM</name>
<sequence length="141" mass="13609">MEPPLPDGCICAGCTHAGTRRGRSPTVAGTGTVRSAPAGPVPITSPPAAGALPALGAGASPAVTVTITSPATPSPTTTTTTTAAAAAAVAAERICALAIAAGQRRVPHARAAPFRAGYTRPGIGHYRTRGATLSTGGGTCT</sequence>
<evidence type="ECO:0000313" key="2">
    <source>
        <dbReference type="Proteomes" id="UP000076532"/>
    </source>
</evidence>
<gene>
    <name evidence="1" type="ORF">FIBSPDRAFT_447733</name>
</gene>
<dbReference type="EMBL" id="KV417530">
    <property type="protein sequence ID" value="KZP23852.1"/>
    <property type="molecule type" value="Genomic_DNA"/>
</dbReference>
<reference evidence="1 2" key="1">
    <citation type="journal article" date="2016" name="Mol. Biol. Evol.">
        <title>Comparative Genomics of Early-Diverging Mushroom-Forming Fungi Provides Insights into the Origins of Lignocellulose Decay Capabilities.</title>
        <authorList>
            <person name="Nagy L.G."/>
            <person name="Riley R."/>
            <person name="Tritt A."/>
            <person name="Adam C."/>
            <person name="Daum C."/>
            <person name="Floudas D."/>
            <person name="Sun H."/>
            <person name="Yadav J.S."/>
            <person name="Pangilinan J."/>
            <person name="Larsson K.H."/>
            <person name="Matsuura K."/>
            <person name="Barry K."/>
            <person name="Labutti K."/>
            <person name="Kuo R."/>
            <person name="Ohm R.A."/>
            <person name="Bhattacharya S.S."/>
            <person name="Shirouzu T."/>
            <person name="Yoshinaga Y."/>
            <person name="Martin F.M."/>
            <person name="Grigoriev I.V."/>
            <person name="Hibbett D.S."/>
        </authorList>
    </citation>
    <scope>NUCLEOTIDE SEQUENCE [LARGE SCALE GENOMIC DNA]</scope>
    <source>
        <strain evidence="1 2">CBS 109695</strain>
    </source>
</reference>